<dbReference type="Proteomes" id="UP000636453">
    <property type="component" value="Unassembled WGS sequence"/>
</dbReference>
<gene>
    <name evidence="1" type="ORF">GCM10007167_18680</name>
</gene>
<dbReference type="OrthoDB" id="5974854at2"/>
<dbReference type="AlphaFoldDB" id="A0A919DE64"/>
<name>A0A919DE64_9GAMM</name>
<keyword evidence="2" id="KW-1185">Reference proteome</keyword>
<dbReference type="EMBL" id="BNCF01000010">
    <property type="protein sequence ID" value="GHE36812.1"/>
    <property type="molecule type" value="Genomic_DNA"/>
</dbReference>
<organism evidence="1 2">
    <name type="scientific">Vulcaniibacterium thermophilum</name>
    <dbReference type="NCBI Taxonomy" id="1169913"/>
    <lineage>
        <taxon>Bacteria</taxon>
        <taxon>Pseudomonadati</taxon>
        <taxon>Pseudomonadota</taxon>
        <taxon>Gammaproteobacteria</taxon>
        <taxon>Lysobacterales</taxon>
        <taxon>Lysobacteraceae</taxon>
        <taxon>Vulcaniibacterium</taxon>
    </lineage>
</organism>
<dbReference type="RefSeq" id="WP_019398956.1">
    <property type="nucleotide sequence ID" value="NZ_BNCF01000010.1"/>
</dbReference>
<reference evidence="1" key="2">
    <citation type="submission" date="2020-09" db="EMBL/GenBank/DDBJ databases">
        <authorList>
            <person name="Sun Q."/>
            <person name="Kim S."/>
        </authorList>
    </citation>
    <scope>NUCLEOTIDE SEQUENCE</scope>
    <source>
        <strain evidence="1">KCTC 32020</strain>
    </source>
</reference>
<sequence>MTLHRARFAPHRWLMLAILALGLVVQPILGSVSELHELTHDVAGTHGSEETLTAGEDDTAGALHVVHHFAHCCGHAVPTAAAPVVFSQISHIEPTSLTASRRVPSGRWLAPFRPPIAA</sequence>
<proteinExistence type="predicted"/>
<reference evidence="1" key="1">
    <citation type="journal article" date="2014" name="Int. J. Syst. Evol. Microbiol.">
        <title>Complete genome sequence of Corynebacterium casei LMG S-19264T (=DSM 44701T), isolated from a smear-ripened cheese.</title>
        <authorList>
            <consortium name="US DOE Joint Genome Institute (JGI-PGF)"/>
            <person name="Walter F."/>
            <person name="Albersmeier A."/>
            <person name="Kalinowski J."/>
            <person name="Ruckert C."/>
        </authorList>
    </citation>
    <scope>NUCLEOTIDE SEQUENCE</scope>
    <source>
        <strain evidence="1">KCTC 32020</strain>
    </source>
</reference>
<evidence type="ECO:0000313" key="2">
    <source>
        <dbReference type="Proteomes" id="UP000636453"/>
    </source>
</evidence>
<accession>A0A919DE64</accession>
<comment type="caution">
    <text evidence="1">The sequence shown here is derived from an EMBL/GenBank/DDBJ whole genome shotgun (WGS) entry which is preliminary data.</text>
</comment>
<evidence type="ECO:0008006" key="3">
    <source>
        <dbReference type="Google" id="ProtNLM"/>
    </source>
</evidence>
<protein>
    <recommendedName>
        <fullName evidence="3">DUF2946 domain-containing protein</fullName>
    </recommendedName>
</protein>
<evidence type="ECO:0000313" key="1">
    <source>
        <dbReference type="EMBL" id="GHE36812.1"/>
    </source>
</evidence>